<evidence type="ECO:0000259" key="14">
    <source>
        <dbReference type="PROSITE" id="PS50893"/>
    </source>
</evidence>
<dbReference type="EMBL" id="BAAAOR010000055">
    <property type="protein sequence ID" value="GAA1549387.1"/>
    <property type="molecule type" value="Genomic_DNA"/>
</dbReference>
<sequence>MSRGYQGAMMRAFGAGEWVLTVLSTEDVTEHYRRIVVHAPGMFDGTPYGPASYIRLWAPDPEDPAKEYQRGYTIASCDEASEQMTLEFVMHEPAGPACRWAADAQPGDGIAATRWGAPRFVPPSPAPAGYLLVGDIAALPGINGILSVLPDDVPIALYLEYVHDDDRSLPVVERDGLDLTWVRRTGDPEALLRAIRPRDWSDWFAWVTAEAGATKAVRARLKEWGFPRSHLKSQAYWTQGKEMGTTRDDAPVTEAVAETATETVGGTAAAVEAAAPARWKAASGSRLLAPLRRPLTIAGIVQALVSIAELVPFLLLAELGSDLLDGSRDTDRFWALGWWALILLGAAATTSAVLLFALHLMDARFGHAVRRALVDRVARVPLGWFTDRNSATVRGEVQDDVAGIHHLTTHAVIDVVAAVVTPLAVLVYLFVTHAGMAAFLLVPVIAVYIISMRVYNASSYGLEPYERFKAEVGAAAGSHVEGLGTARIYDRGPDARLGRTLAERAVFLDSWQRPLTGLKTTTDLVTRPTSMLAFLLLVGVPMRVAGWISPGDLLVFLLIGTTFTARLLAIAWGLTPLREGAAAAKRIADTLAEPLLDEAVRPASLPDAVAGTGRTVRFEGVSFSYDAGNAGHDVLQDVDLELAPGTVTALVGPSGAGKSTLAALLARFHDVDSGRITIDGVDVREIATAELYRCVAFVFQGQSVVRGSVHDNIALARPDATREEVEQAARAAQVHDRIARLEHGYDTVVGDGGGLSGGEAQRVAIARAILADPAVLVLDEATAHADPESEHAVQAALSTLVRGRTVLVVSHRLHTLTGADRIVVLDRGRVVQHGGHDDLLASDGLYRSLWLADATADSADSEIETPEVAAR</sequence>
<feature type="transmembrane region" description="Helical" evidence="13">
    <location>
        <begin position="295"/>
        <end position="316"/>
    </location>
</feature>
<dbReference type="InterPro" id="IPR017871">
    <property type="entry name" value="ABC_transporter-like_CS"/>
</dbReference>
<dbReference type="Pfam" id="PF00664">
    <property type="entry name" value="ABC_membrane"/>
    <property type="match status" value="1"/>
</dbReference>
<evidence type="ECO:0000256" key="9">
    <source>
        <dbReference type="ARBA" id="ARBA00022989"/>
    </source>
</evidence>
<keyword evidence="6" id="KW-0547">Nucleotide-binding</keyword>
<evidence type="ECO:0000259" key="15">
    <source>
        <dbReference type="PROSITE" id="PS50929"/>
    </source>
</evidence>
<dbReference type="Gene3D" id="1.20.1560.10">
    <property type="entry name" value="ABC transporter type 1, transmembrane domain"/>
    <property type="match status" value="1"/>
</dbReference>
<feature type="transmembrane region" description="Helical" evidence="13">
    <location>
        <begin position="336"/>
        <end position="361"/>
    </location>
</feature>
<gene>
    <name evidence="17" type="ORF">GCM10009788_59000</name>
</gene>
<dbReference type="CDD" id="cd06193">
    <property type="entry name" value="siderophore_interacting"/>
    <property type="match status" value="1"/>
</dbReference>
<dbReference type="Pfam" id="PF04954">
    <property type="entry name" value="SIP"/>
    <property type="match status" value="1"/>
</dbReference>
<dbReference type="InterPro" id="IPR013113">
    <property type="entry name" value="SIP_FAD-bd"/>
</dbReference>
<comment type="subcellular location">
    <subcellularLocation>
        <location evidence="2">Cell membrane</location>
        <topology evidence="2">Multi-pass membrane protein</topology>
    </subcellularLocation>
</comment>
<dbReference type="InterPro" id="IPR011527">
    <property type="entry name" value="ABC1_TM_dom"/>
</dbReference>
<evidence type="ECO:0000259" key="16">
    <source>
        <dbReference type="PROSITE" id="PS51384"/>
    </source>
</evidence>
<evidence type="ECO:0000256" key="4">
    <source>
        <dbReference type="ARBA" id="ARBA00022630"/>
    </source>
</evidence>
<evidence type="ECO:0000256" key="7">
    <source>
        <dbReference type="ARBA" id="ARBA00022827"/>
    </source>
</evidence>
<accession>A0ABN2C021</accession>
<dbReference type="PANTHER" id="PTHR24221">
    <property type="entry name" value="ATP-BINDING CASSETTE SUB-FAMILY B"/>
    <property type="match status" value="1"/>
</dbReference>
<dbReference type="InterPro" id="IPR039421">
    <property type="entry name" value="Type_1_exporter"/>
</dbReference>
<dbReference type="InterPro" id="IPR003593">
    <property type="entry name" value="AAA+_ATPase"/>
</dbReference>
<comment type="cofactor">
    <cofactor evidence="1">
        <name>FAD</name>
        <dbReference type="ChEBI" id="CHEBI:57692"/>
    </cofactor>
</comment>
<comment type="caution">
    <text evidence="17">The sequence shown here is derived from an EMBL/GenBank/DDBJ whole genome shotgun (WGS) entry which is preliminary data.</text>
</comment>
<evidence type="ECO:0000256" key="2">
    <source>
        <dbReference type="ARBA" id="ARBA00004651"/>
    </source>
</evidence>
<organism evidence="17 18">
    <name type="scientific">Nocardioides humi</name>
    <dbReference type="NCBI Taxonomy" id="449461"/>
    <lineage>
        <taxon>Bacteria</taxon>
        <taxon>Bacillati</taxon>
        <taxon>Actinomycetota</taxon>
        <taxon>Actinomycetes</taxon>
        <taxon>Propionibacteriales</taxon>
        <taxon>Nocardioidaceae</taxon>
        <taxon>Nocardioides</taxon>
    </lineage>
</organism>
<dbReference type="PROSITE" id="PS00211">
    <property type="entry name" value="ABC_TRANSPORTER_1"/>
    <property type="match status" value="1"/>
</dbReference>
<dbReference type="Gene3D" id="2.40.30.10">
    <property type="entry name" value="Translation factors"/>
    <property type="match status" value="1"/>
</dbReference>
<dbReference type="InterPro" id="IPR039261">
    <property type="entry name" value="FNR_nucleotide-bd"/>
</dbReference>
<keyword evidence="10 13" id="KW-0472">Membrane</keyword>
<keyword evidence="5 13" id="KW-0812">Transmembrane</keyword>
<dbReference type="GO" id="GO:0005524">
    <property type="term" value="F:ATP binding"/>
    <property type="evidence" value="ECO:0007669"/>
    <property type="project" value="UniProtKB-KW"/>
</dbReference>
<evidence type="ECO:0000313" key="17">
    <source>
        <dbReference type="EMBL" id="GAA1549387.1"/>
    </source>
</evidence>
<evidence type="ECO:0000256" key="8">
    <source>
        <dbReference type="ARBA" id="ARBA00022840"/>
    </source>
</evidence>
<comment type="subunit">
    <text evidence="11">Forms a heterodimer with IrtB.</text>
</comment>
<evidence type="ECO:0000256" key="6">
    <source>
        <dbReference type="ARBA" id="ARBA00022741"/>
    </source>
</evidence>
<protein>
    <recommendedName>
        <fullName evidence="12">Mycobactin import ATP-binding/permease protein IrtA</fullName>
    </recommendedName>
</protein>
<dbReference type="InterPro" id="IPR027417">
    <property type="entry name" value="P-loop_NTPase"/>
</dbReference>
<dbReference type="Gene3D" id="3.40.50.80">
    <property type="entry name" value="Nucleotide-binding domain of ferredoxin-NADP reductase (FNR) module"/>
    <property type="match status" value="1"/>
</dbReference>
<dbReference type="InterPro" id="IPR036640">
    <property type="entry name" value="ABC1_TM_sf"/>
</dbReference>
<dbReference type="PROSITE" id="PS50929">
    <property type="entry name" value="ABC_TM1F"/>
    <property type="match status" value="1"/>
</dbReference>
<reference evidence="17 18" key="1">
    <citation type="journal article" date="2019" name="Int. J. Syst. Evol. Microbiol.">
        <title>The Global Catalogue of Microorganisms (GCM) 10K type strain sequencing project: providing services to taxonomists for standard genome sequencing and annotation.</title>
        <authorList>
            <consortium name="The Broad Institute Genomics Platform"/>
            <consortium name="The Broad Institute Genome Sequencing Center for Infectious Disease"/>
            <person name="Wu L."/>
            <person name="Ma J."/>
        </authorList>
    </citation>
    <scope>NUCLEOTIDE SEQUENCE [LARGE SCALE GENOMIC DNA]</scope>
    <source>
        <strain evidence="17 18">JCM 14942</strain>
    </source>
</reference>
<dbReference type="SUPFAM" id="SSF90123">
    <property type="entry name" value="ABC transporter transmembrane region"/>
    <property type="match status" value="1"/>
</dbReference>
<dbReference type="InterPro" id="IPR017927">
    <property type="entry name" value="FAD-bd_FR_type"/>
</dbReference>
<name>A0ABN2C021_9ACTN</name>
<feature type="transmembrane region" description="Helical" evidence="13">
    <location>
        <begin position="411"/>
        <end position="431"/>
    </location>
</feature>
<dbReference type="SUPFAM" id="SSF52540">
    <property type="entry name" value="P-loop containing nucleoside triphosphate hydrolases"/>
    <property type="match status" value="1"/>
</dbReference>
<evidence type="ECO:0000256" key="3">
    <source>
        <dbReference type="ARBA" id="ARBA00022475"/>
    </source>
</evidence>
<dbReference type="Proteomes" id="UP001500842">
    <property type="component" value="Unassembled WGS sequence"/>
</dbReference>
<evidence type="ECO:0000256" key="5">
    <source>
        <dbReference type="ARBA" id="ARBA00022692"/>
    </source>
</evidence>
<proteinExistence type="predicted"/>
<dbReference type="InterPro" id="IPR017938">
    <property type="entry name" value="Riboflavin_synthase-like_b-brl"/>
</dbReference>
<keyword evidence="4" id="KW-0285">Flavoprotein</keyword>
<feature type="domain" description="FAD-binding FR-type" evidence="16">
    <location>
        <begin position="15"/>
        <end position="123"/>
    </location>
</feature>
<dbReference type="PROSITE" id="PS51384">
    <property type="entry name" value="FAD_FR"/>
    <property type="match status" value="1"/>
</dbReference>
<feature type="domain" description="ABC transmembrane type-1" evidence="15">
    <location>
        <begin position="297"/>
        <end position="579"/>
    </location>
</feature>
<dbReference type="PROSITE" id="PS50893">
    <property type="entry name" value="ABC_TRANSPORTER_2"/>
    <property type="match status" value="1"/>
</dbReference>
<feature type="domain" description="ABC transporter" evidence="14">
    <location>
        <begin position="616"/>
        <end position="852"/>
    </location>
</feature>
<keyword evidence="8 17" id="KW-0067">ATP-binding</keyword>
<keyword evidence="9 13" id="KW-1133">Transmembrane helix</keyword>
<evidence type="ECO:0000256" key="11">
    <source>
        <dbReference type="ARBA" id="ARBA00023467"/>
    </source>
</evidence>
<dbReference type="SMART" id="SM00382">
    <property type="entry name" value="AAA"/>
    <property type="match status" value="1"/>
</dbReference>
<feature type="transmembrane region" description="Helical" evidence="13">
    <location>
        <begin position="437"/>
        <end position="455"/>
    </location>
</feature>
<dbReference type="Pfam" id="PF00005">
    <property type="entry name" value="ABC_tran"/>
    <property type="match status" value="1"/>
</dbReference>
<feature type="transmembrane region" description="Helical" evidence="13">
    <location>
        <begin position="554"/>
        <end position="577"/>
    </location>
</feature>
<evidence type="ECO:0000256" key="10">
    <source>
        <dbReference type="ARBA" id="ARBA00023136"/>
    </source>
</evidence>
<evidence type="ECO:0000256" key="12">
    <source>
        <dbReference type="ARBA" id="ARBA00023488"/>
    </source>
</evidence>
<dbReference type="InterPro" id="IPR007037">
    <property type="entry name" value="SIP_rossman_dom"/>
</dbReference>
<evidence type="ECO:0000256" key="13">
    <source>
        <dbReference type="SAM" id="Phobius"/>
    </source>
</evidence>
<evidence type="ECO:0000256" key="1">
    <source>
        <dbReference type="ARBA" id="ARBA00001974"/>
    </source>
</evidence>
<feature type="transmembrane region" description="Helical" evidence="13">
    <location>
        <begin position="529"/>
        <end position="548"/>
    </location>
</feature>
<dbReference type="SUPFAM" id="SSF63380">
    <property type="entry name" value="Riboflavin synthase domain-like"/>
    <property type="match status" value="1"/>
</dbReference>
<dbReference type="RefSeq" id="WP_344114272.1">
    <property type="nucleotide sequence ID" value="NZ_BAAAOR010000055.1"/>
</dbReference>
<keyword evidence="18" id="KW-1185">Reference proteome</keyword>
<dbReference type="PANTHER" id="PTHR24221:SF654">
    <property type="entry name" value="ATP-BINDING CASSETTE SUB-FAMILY B MEMBER 6"/>
    <property type="match status" value="1"/>
</dbReference>
<dbReference type="Gene3D" id="3.40.50.300">
    <property type="entry name" value="P-loop containing nucleotide triphosphate hydrolases"/>
    <property type="match status" value="1"/>
</dbReference>
<keyword evidence="7" id="KW-0274">FAD</keyword>
<evidence type="ECO:0000313" key="18">
    <source>
        <dbReference type="Proteomes" id="UP001500842"/>
    </source>
</evidence>
<dbReference type="Pfam" id="PF08021">
    <property type="entry name" value="FAD_binding_9"/>
    <property type="match status" value="1"/>
</dbReference>
<dbReference type="InterPro" id="IPR003439">
    <property type="entry name" value="ABC_transporter-like_ATP-bd"/>
</dbReference>
<keyword evidence="3" id="KW-1003">Cell membrane</keyword>